<gene>
    <name evidence="1" type="ORF">MEUPH1_LOCUS18736</name>
</gene>
<dbReference type="Gene3D" id="2.30.30.40">
    <property type="entry name" value="SH3 Domains"/>
    <property type="match status" value="1"/>
</dbReference>
<dbReference type="SUPFAM" id="SSF50044">
    <property type="entry name" value="SH3-domain"/>
    <property type="match status" value="1"/>
</dbReference>
<reference evidence="1 2" key="1">
    <citation type="submission" date="2023-01" db="EMBL/GenBank/DDBJ databases">
        <authorList>
            <person name="Whitehead M."/>
        </authorList>
    </citation>
    <scope>NUCLEOTIDE SEQUENCE [LARGE SCALE GENOMIC DNA]</scope>
</reference>
<dbReference type="AlphaFoldDB" id="A0AAV0X6F5"/>
<dbReference type="InterPro" id="IPR036028">
    <property type="entry name" value="SH3-like_dom_sf"/>
</dbReference>
<proteinExistence type="predicted"/>
<accession>A0AAV0X6F5</accession>
<protein>
    <submittedName>
        <fullName evidence="1">Uncharacterized protein</fullName>
    </submittedName>
</protein>
<dbReference type="Proteomes" id="UP001160148">
    <property type="component" value="Unassembled WGS sequence"/>
</dbReference>
<sequence length="69" mass="8116">MPDLVLSNANTSVKRFARTNEDISFKKGEHLEILNDTQDKQEGYISFPNNYVAKSIEAELWYFDKIERF</sequence>
<dbReference type="EMBL" id="CARXXK010000003">
    <property type="protein sequence ID" value="CAI6363845.1"/>
    <property type="molecule type" value="Genomic_DNA"/>
</dbReference>
<comment type="caution">
    <text evidence="1">The sequence shown here is derived from an EMBL/GenBank/DDBJ whole genome shotgun (WGS) entry which is preliminary data.</text>
</comment>
<keyword evidence="2" id="KW-1185">Reference proteome</keyword>
<organism evidence="1 2">
    <name type="scientific">Macrosiphum euphorbiae</name>
    <name type="common">potato aphid</name>
    <dbReference type="NCBI Taxonomy" id="13131"/>
    <lineage>
        <taxon>Eukaryota</taxon>
        <taxon>Metazoa</taxon>
        <taxon>Ecdysozoa</taxon>
        <taxon>Arthropoda</taxon>
        <taxon>Hexapoda</taxon>
        <taxon>Insecta</taxon>
        <taxon>Pterygota</taxon>
        <taxon>Neoptera</taxon>
        <taxon>Paraneoptera</taxon>
        <taxon>Hemiptera</taxon>
        <taxon>Sternorrhyncha</taxon>
        <taxon>Aphidomorpha</taxon>
        <taxon>Aphidoidea</taxon>
        <taxon>Aphididae</taxon>
        <taxon>Macrosiphini</taxon>
        <taxon>Macrosiphum</taxon>
    </lineage>
</organism>
<evidence type="ECO:0000313" key="2">
    <source>
        <dbReference type="Proteomes" id="UP001160148"/>
    </source>
</evidence>
<evidence type="ECO:0000313" key="1">
    <source>
        <dbReference type="EMBL" id="CAI6363845.1"/>
    </source>
</evidence>
<name>A0AAV0X6F5_9HEMI</name>